<name>A0A1X9M786_9BACI</name>
<keyword evidence="8 12" id="KW-0594">Phospholipid biosynthesis</keyword>
<keyword evidence="10 12" id="KW-1208">Phospholipid metabolism</keyword>
<feature type="chain" id="PRO_5023512114" description="Phosphatidylserine decarboxylase alpha chain" evidence="12">
    <location>
        <begin position="226"/>
        <end position="265"/>
    </location>
</feature>
<feature type="active site" description="Charge relay system; for autoendoproteolytic cleavage activity" evidence="12">
    <location>
        <position position="142"/>
    </location>
</feature>
<dbReference type="GO" id="GO:0006646">
    <property type="term" value="P:phosphatidylethanolamine biosynthetic process"/>
    <property type="evidence" value="ECO:0007669"/>
    <property type="project" value="UniProtKB-UniRule"/>
</dbReference>
<evidence type="ECO:0000256" key="7">
    <source>
        <dbReference type="ARBA" id="ARBA00023145"/>
    </source>
</evidence>
<comment type="function">
    <text evidence="12">Catalyzes the formation of phosphatidylethanolamine (PtdEtn) from phosphatidylserine (PtdSer).</text>
</comment>
<dbReference type="HAMAP" id="MF_00662">
    <property type="entry name" value="PS_decarb_PSD_B_type1"/>
    <property type="match status" value="1"/>
</dbReference>
<dbReference type="PANTHER" id="PTHR10067">
    <property type="entry name" value="PHOSPHATIDYLSERINE DECARBOXYLASE"/>
    <property type="match status" value="1"/>
</dbReference>
<dbReference type="STRING" id="199441.BkAM31D_05075"/>
<evidence type="ECO:0000256" key="5">
    <source>
        <dbReference type="ARBA" id="ARBA00023098"/>
    </source>
</evidence>
<keyword evidence="9 12" id="KW-0456">Lyase</keyword>
<feature type="active site" description="Schiff-base intermediate with substrate; via pyruvic acid; for decarboxylase activity" evidence="12">
    <location>
        <position position="226"/>
    </location>
</feature>
<keyword evidence="14" id="KW-1185">Reference proteome</keyword>
<dbReference type="NCBIfam" id="TIGR00163">
    <property type="entry name" value="PS_decarb"/>
    <property type="match status" value="1"/>
</dbReference>
<keyword evidence="7 12" id="KW-0865">Zymogen</keyword>
<comment type="pathway">
    <text evidence="1">Lipid metabolism.</text>
</comment>
<feature type="modified residue" description="Pyruvic acid (Ser); by autocatalysis" evidence="12">
    <location>
        <position position="226"/>
    </location>
</feature>
<dbReference type="PANTHER" id="PTHR10067:SF6">
    <property type="entry name" value="PHOSPHATIDYLSERINE DECARBOXYLASE PROENZYME, MITOCHONDRIAL"/>
    <property type="match status" value="1"/>
</dbReference>
<dbReference type="GO" id="GO:0005886">
    <property type="term" value="C:plasma membrane"/>
    <property type="evidence" value="ECO:0007669"/>
    <property type="project" value="UniProtKB-SubCell"/>
</dbReference>
<comment type="subcellular location">
    <subcellularLocation>
        <location evidence="12">Cell membrane</location>
        <topology evidence="12">Peripheral membrane protein</topology>
    </subcellularLocation>
</comment>
<evidence type="ECO:0000256" key="9">
    <source>
        <dbReference type="ARBA" id="ARBA00023239"/>
    </source>
</evidence>
<gene>
    <name evidence="12 13" type="primary">psd</name>
    <name evidence="13" type="ORF">BkAM31D_05075</name>
</gene>
<accession>A0A1X9M786</accession>
<keyword evidence="3 12" id="KW-0444">Lipid biosynthesis</keyword>
<sequence>MKKALYRSCIELTNHRLSSYLLRSFSRSRLSKPFIKPFVKTFQLNELEMDKSIKQYSHLHELFIRNLKEGARPVDSSSRAFVSPVDGVVAQYGVLENETLFHVKGQTYNIEEMLGSKEASKPYLNGRYFILYLSPSHYHRIHSPVAGSIIRQWQLGGKSYPVNELGLRYGKKPLSRNYRLITELEVSQRQLALVKVGAMNVNTIEVTHSDNELQKGDEIGYFSFGSTVVLLCEHGLIQDVSVHENAEVKVGQKIAELMEVEGEKK</sequence>
<dbReference type="InterPro" id="IPR033178">
    <property type="entry name" value="PSD_type1_pro"/>
</dbReference>
<proteinExistence type="inferred from homology"/>
<feature type="site" description="Cleavage (non-hydrolytic); by autocatalysis" evidence="12">
    <location>
        <begin position="225"/>
        <end position="226"/>
    </location>
</feature>
<keyword evidence="6 12" id="KW-0472">Membrane</keyword>
<comment type="pathway">
    <text evidence="12">Phospholipid metabolism; phosphatidylethanolamine biosynthesis; phosphatidylethanolamine from CDP-diacylglycerol: step 2/2.</text>
</comment>
<dbReference type="EMBL" id="CP020814">
    <property type="protein sequence ID" value="ARK29277.1"/>
    <property type="molecule type" value="Genomic_DNA"/>
</dbReference>
<evidence type="ECO:0000256" key="8">
    <source>
        <dbReference type="ARBA" id="ARBA00023209"/>
    </source>
</evidence>
<evidence type="ECO:0000256" key="10">
    <source>
        <dbReference type="ARBA" id="ARBA00023264"/>
    </source>
</evidence>
<evidence type="ECO:0000256" key="3">
    <source>
        <dbReference type="ARBA" id="ARBA00022516"/>
    </source>
</evidence>
<protein>
    <recommendedName>
        <fullName evidence="12">Phosphatidylserine decarboxylase proenzyme</fullName>
        <ecNumber evidence="12">4.1.1.65</ecNumber>
    </recommendedName>
    <component>
        <recommendedName>
            <fullName evidence="12">Phosphatidylserine decarboxylase alpha chain</fullName>
        </recommendedName>
    </component>
    <component>
        <recommendedName>
            <fullName evidence="12">Phosphatidylserine decarboxylase beta chain</fullName>
        </recommendedName>
    </component>
</protein>
<evidence type="ECO:0000256" key="12">
    <source>
        <dbReference type="HAMAP-Rule" id="MF_00662"/>
    </source>
</evidence>
<feature type="active site" description="Charge relay system; for autoendoproteolytic cleavage activity" evidence="12">
    <location>
        <position position="226"/>
    </location>
</feature>
<comment type="cofactor">
    <cofactor evidence="12">
        <name>pyruvate</name>
        <dbReference type="ChEBI" id="CHEBI:15361"/>
    </cofactor>
    <text evidence="12">Binds 1 pyruvoyl group covalently per subunit.</text>
</comment>
<dbReference type="KEGG" id="bkw:BkAM31D_05075"/>
<evidence type="ECO:0000256" key="4">
    <source>
        <dbReference type="ARBA" id="ARBA00022793"/>
    </source>
</evidence>
<evidence type="ECO:0000256" key="2">
    <source>
        <dbReference type="ARBA" id="ARBA00022475"/>
    </source>
</evidence>
<dbReference type="NCBIfam" id="NF002853">
    <property type="entry name" value="PRK03140.1"/>
    <property type="match status" value="1"/>
</dbReference>
<dbReference type="GO" id="GO:0004609">
    <property type="term" value="F:phosphatidylserine decarboxylase activity"/>
    <property type="evidence" value="ECO:0007669"/>
    <property type="project" value="UniProtKB-UniRule"/>
</dbReference>
<comment type="subunit">
    <text evidence="12">Heterodimer of a large membrane-associated beta subunit and a small pyruvoyl-containing alpha subunit.</text>
</comment>
<dbReference type="EC" id="4.1.1.65" evidence="12"/>
<keyword evidence="4 12" id="KW-0210">Decarboxylase</keyword>
<evidence type="ECO:0000256" key="11">
    <source>
        <dbReference type="ARBA" id="ARBA00023317"/>
    </source>
</evidence>
<comment type="similarity">
    <text evidence="12">Belongs to the phosphatidylserine decarboxylase family. PSD-B subfamily. Prokaryotic type I sub-subfamily.</text>
</comment>
<evidence type="ECO:0000313" key="14">
    <source>
        <dbReference type="Proteomes" id="UP000193006"/>
    </source>
</evidence>
<keyword evidence="11 12" id="KW-0670">Pyruvate</keyword>
<reference evidence="13 14" key="1">
    <citation type="submission" date="2017-04" db="EMBL/GenBank/DDBJ databases">
        <title>Bacillus krulwichiae AM31D Genome sequencing and assembly.</title>
        <authorList>
            <person name="Krulwich T.A."/>
            <person name="Anastor L."/>
            <person name="Ehrlich R."/>
            <person name="Ehrlich G.D."/>
            <person name="Janto B."/>
        </authorList>
    </citation>
    <scope>NUCLEOTIDE SEQUENCE [LARGE SCALE GENOMIC DNA]</scope>
    <source>
        <strain evidence="13 14">AM31D</strain>
    </source>
</reference>
<evidence type="ECO:0000313" key="13">
    <source>
        <dbReference type="EMBL" id="ARK29277.1"/>
    </source>
</evidence>
<feature type="chain" id="PRO_5023512113" description="Phosphatidylserine decarboxylase beta chain" evidence="12">
    <location>
        <begin position="1"/>
        <end position="225"/>
    </location>
</feature>
<comment type="PTM">
    <text evidence="12">Is synthesized initially as an inactive proenzyme. Formation of the active enzyme involves a self-maturation process in which the active site pyruvoyl group is generated from an internal serine residue via an autocatalytic post-translational modification. Two non-identical subunits are generated from the proenzyme in this reaction, and the pyruvate is formed at the N-terminus of the alpha chain, which is derived from the carboxyl end of the proenzyme. The autoendoproteolytic cleavage occurs by a canonical serine protease mechanism, in which the side chain hydroxyl group of the serine supplies its oxygen atom to form the C-terminus of the beta chain, while the remainder of the serine residue undergoes an oxidative deamination to produce ammonia and the pyruvoyl prosthetic group on the alpha chain. During this reaction, the Ser that is part of the protease active site of the proenzyme becomes the pyruvoyl prosthetic group, which constitutes an essential element of the active site of the mature decarboxylase.</text>
</comment>
<dbReference type="Pfam" id="PF02666">
    <property type="entry name" value="PS_Dcarbxylase"/>
    <property type="match status" value="1"/>
</dbReference>
<keyword evidence="2 12" id="KW-1003">Cell membrane</keyword>
<dbReference type="AlphaFoldDB" id="A0A1X9M786"/>
<keyword evidence="5 12" id="KW-0443">Lipid metabolism</keyword>
<dbReference type="InterPro" id="IPR003817">
    <property type="entry name" value="PS_Dcarbxylase"/>
</dbReference>
<dbReference type="InterPro" id="IPR033177">
    <property type="entry name" value="PSD-B"/>
</dbReference>
<dbReference type="Proteomes" id="UP000193006">
    <property type="component" value="Chromosome"/>
</dbReference>
<dbReference type="UniPathway" id="UPA00558">
    <property type="reaction ID" value="UER00616"/>
</dbReference>
<comment type="catalytic activity">
    <reaction evidence="12">
        <text>a 1,2-diacyl-sn-glycero-3-phospho-L-serine + H(+) = a 1,2-diacyl-sn-glycero-3-phosphoethanolamine + CO2</text>
        <dbReference type="Rhea" id="RHEA:20828"/>
        <dbReference type="ChEBI" id="CHEBI:15378"/>
        <dbReference type="ChEBI" id="CHEBI:16526"/>
        <dbReference type="ChEBI" id="CHEBI:57262"/>
        <dbReference type="ChEBI" id="CHEBI:64612"/>
        <dbReference type="EC" id="4.1.1.65"/>
    </reaction>
</comment>
<evidence type="ECO:0000256" key="1">
    <source>
        <dbReference type="ARBA" id="ARBA00005189"/>
    </source>
</evidence>
<organism evidence="13 14">
    <name type="scientific">Halalkalibacter krulwichiae</name>
    <dbReference type="NCBI Taxonomy" id="199441"/>
    <lineage>
        <taxon>Bacteria</taxon>
        <taxon>Bacillati</taxon>
        <taxon>Bacillota</taxon>
        <taxon>Bacilli</taxon>
        <taxon>Bacillales</taxon>
        <taxon>Bacillaceae</taxon>
        <taxon>Halalkalibacter</taxon>
    </lineage>
</organism>
<evidence type="ECO:0000256" key="6">
    <source>
        <dbReference type="ARBA" id="ARBA00023136"/>
    </source>
</evidence>
<dbReference type="RefSeq" id="WP_066155580.1">
    <property type="nucleotide sequence ID" value="NZ_CP020814.1"/>
</dbReference>
<feature type="active site" description="Charge relay system; for autoendoproteolytic cleavage activity" evidence="12">
    <location>
        <position position="86"/>
    </location>
</feature>